<dbReference type="Proteomes" id="UP000198959">
    <property type="component" value="Unassembled WGS sequence"/>
</dbReference>
<gene>
    <name evidence="3" type="ORF">GA0074692_0780</name>
</gene>
<comment type="similarity">
    <text evidence="1">Belongs to the short-chain dehydrogenases/reductases (SDR) family.</text>
</comment>
<sequence>MLLENRIALITGSGSGMGRASAVKMAGEGAMVVVADVNLDGAEETVARIKDAGVGDAVAYRIDVSDVSQIDGMFDFVGREYGRLNVLFNHVGTPGPAGLNVSEAEFARTIDLNMKSAFYCTRAGEKLLRAAAGQASVIFTSSISGMVGSLFSPLYSMVKGGIVGFTRALALSLAPDIRVNVICPGAVDTPMLNGFFGRDPDSDPKANVKMFIETSVPLRRLSTAEEIADAAVFLASDRSSFITGLAMPIDGGYTAR</sequence>
<evidence type="ECO:0000256" key="2">
    <source>
        <dbReference type="ARBA" id="ARBA00023002"/>
    </source>
</evidence>
<dbReference type="PRINTS" id="PR00081">
    <property type="entry name" value="GDHRDH"/>
</dbReference>
<dbReference type="PRINTS" id="PR00080">
    <property type="entry name" value="SDRFAMILY"/>
</dbReference>
<proteinExistence type="inferred from homology"/>
<dbReference type="CDD" id="cd05233">
    <property type="entry name" value="SDR_c"/>
    <property type="match status" value="1"/>
</dbReference>
<dbReference type="OrthoDB" id="3542748at2"/>
<dbReference type="EMBL" id="FMHW01000002">
    <property type="protein sequence ID" value="SCL20083.1"/>
    <property type="molecule type" value="Genomic_DNA"/>
</dbReference>
<dbReference type="SUPFAM" id="SSF51735">
    <property type="entry name" value="NAD(P)-binding Rossmann-fold domains"/>
    <property type="match status" value="1"/>
</dbReference>
<dbReference type="GO" id="GO:0016491">
    <property type="term" value="F:oxidoreductase activity"/>
    <property type="evidence" value="ECO:0007669"/>
    <property type="project" value="UniProtKB-KW"/>
</dbReference>
<keyword evidence="2" id="KW-0560">Oxidoreductase</keyword>
<evidence type="ECO:0000256" key="1">
    <source>
        <dbReference type="ARBA" id="ARBA00006484"/>
    </source>
</evidence>
<dbReference type="AlphaFoldDB" id="A0A1C6RSR9"/>
<dbReference type="Pfam" id="PF13561">
    <property type="entry name" value="adh_short_C2"/>
    <property type="match status" value="1"/>
</dbReference>
<dbReference type="InterPro" id="IPR002347">
    <property type="entry name" value="SDR_fam"/>
</dbReference>
<dbReference type="PANTHER" id="PTHR24321:SF15">
    <property type="entry name" value="OXIDOREDUCTASE UCPA"/>
    <property type="match status" value="1"/>
</dbReference>
<evidence type="ECO:0000313" key="4">
    <source>
        <dbReference type="Proteomes" id="UP000198959"/>
    </source>
</evidence>
<evidence type="ECO:0000313" key="3">
    <source>
        <dbReference type="EMBL" id="SCL20083.1"/>
    </source>
</evidence>
<dbReference type="PANTHER" id="PTHR24321">
    <property type="entry name" value="DEHYDROGENASES, SHORT CHAIN"/>
    <property type="match status" value="1"/>
</dbReference>
<keyword evidence="4" id="KW-1185">Reference proteome</keyword>
<dbReference type="Gene3D" id="3.40.50.720">
    <property type="entry name" value="NAD(P)-binding Rossmann-like Domain"/>
    <property type="match status" value="1"/>
</dbReference>
<organism evidence="3 4">
    <name type="scientific">Micromonospora pallida</name>
    <dbReference type="NCBI Taxonomy" id="145854"/>
    <lineage>
        <taxon>Bacteria</taxon>
        <taxon>Bacillati</taxon>
        <taxon>Actinomycetota</taxon>
        <taxon>Actinomycetes</taxon>
        <taxon>Micromonosporales</taxon>
        <taxon>Micromonosporaceae</taxon>
        <taxon>Micromonospora</taxon>
    </lineage>
</organism>
<dbReference type="RefSeq" id="WP_091639400.1">
    <property type="nucleotide sequence ID" value="NZ_FMHW01000002.1"/>
</dbReference>
<protein>
    <submittedName>
        <fullName evidence="3">NAD(P)-dependent dehydrogenase, short-chain alcohol dehydrogenase family</fullName>
    </submittedName>
</protein>
<reference evidence="4" key="1">
    <citation type="submission" date="2016-06" db="EMBL/GenBank/DDBJ databases">
        <authorList>
            <person name="Varghese N."/>
            <person name="Submissions Spin"/>
        </authorList>
    </citation>
    <scope>NUCLEOTIDE SEQUENCE [LARGE SCALE GENOMIC DNA]</scope>
    <source>
        <strain evidence="4">DSM 43817</strain>
    </source>
</reference>
<accession>A0A1C6RSR9</accession>
<dbReference type="STRING" id="145854.GA0074692_0780"/>
<dbReference type="FunFam" id="3.40.50.720:FF:000084">
    <property type="entry name" value="Short-chain dehydrogenase reductase"/>
    <property type="match status" value="1"/>
</dbReference>
<name>A0A1C6RSR9_9ACTN</name>
<dbReference type="InterPro" id="IPR036291">
    <property type="entry name" value="NAD(P)-bd_dom_sf"/>
</dbReference>